<proteinExistence type="predicted"/>
<reference evidence="2 3" key="1">
    <citation type="submission" date="2018-06" db="EMBL/GenBank/DDBJ databases">
        <title>Complete Genome Sequence of Desulfobacter hydrogenophilus (DSM3380).</title>
        <authorList>
            <person name="Marietou A."/>
            <person name="Schreiber L."/>
            <person name="Marshall I."/>
            <person name="Jorgensen B."/>
        </authorList>
    </citation>
    <scope>NUCLEOTIDE SEQUENCE [LARGE SCALE GENOMIC DNA]</scope>
    <source>
        <strain evidence="2 3">DSM 3380</strain>
    </source>
</reference>
<evidence type="ECO:0000313" key="4">
    <source>
        <dbReference type="Proteomes" id="UP000293902"/>
    </source>
</evidence>
<sequence>MLLASGNFTSSIGLLRLQYEAFVRALWVFYSASDIAVSKLMSELTAESARKTQKLPMLSEMLKKLEGKAPKILLDQLLEFKEYSWKPLSSYIHGGIHAIQRHSKGYPVQLLIQTVKASNGVSIMAAMFLIIVANDISKRGLMPIIQREFKDCLPDEKI</sequence>
<dbReference type="EMBL" id="QLNI01000009">
    <property type="protein sequence ID" value="RAM02976.1"/>
    <property type="molecule type" value="Genomic_DNA"/>
</dbReference>
<reference evidence="1 4" key="2">
    <citation type="submission" date="2019-02" db="EMBL/GenBank/DDBJ databases">
        <title>Complete genome sequence of Desulfobacter hydrogenophilus AcRS1.</title>
        <authorList>
            <person name="Marietou A."/>
            <person name="Lund M.B."/>
            <person name="Marshall I.P.G."/>
            <person name="Schreiber L."/>
            <person name="Jorgensen B."/>
        </authorList>
    </citation>
    <scope>NUCLEOTIDE SEQUENCE [LARGE SCALE GENOMIC DNA]</scope>
    <source>
        <strain evidence="1 4">AcRS1</strain>
    </source>
</reference>
<protein>
    <submittedName>
        <fullName evidence="2">Uncharacterized protein</fullName>
    </submittedName>
</protein>
<gene>
    <name evidence="2" type="ORF">DO021_06050</name>
    <name evidence="1" type="ORF">EYB58_01680</name>
</gene>
<evidence type="ECO:0000313" key="2">
    <source>
        <dbReference type="EMBL" id="RAM02976.1"/>
    </source>
</evidence>
<evidence type="ECO:0000313" key="3">
    <source>
        <dbReference type="Proteomes" id="UP000248798"/>
    </source>
</evidence>
<dbReference type="Proteomes" id="UP000248798">
    <property type="component" value="Unassembled WGS sequence"/>
</dbReference>
<dbReference type="InterPro" id="IPR054257">
    <property type="entry name" value="DUF6988"/>
</dbReference>
<dbReference type="Proteomes" id="UP000293902">
    <property type="component" value="Chromosome"/>
</dbReference>
<dbReference type="AlphaFoldDB" id="A0A328FFK4"/>
<organism evidence="2 3">
    <name type="scientific">Desulfobacter hydrogenophilus</name>
    <dbReference type="NCBI Taxonomy" id="2291"/>
    <lineage>
        <taxon>Bacteria</taxon>
        <taxon>Pseudomonadati</taxon>
        <taxon>Thermodesulfobacteriota</taxon>
        <taxon>Desulfobacteria</taxon>
        <taxon>Desulfobacterales</taxon>
        <taxon>Desulfobacteraceae</taxon>
        <taxon>Desulfobacter</taxon>
    </lineage>
</organism>
<evidence type="ECO:0000313" key="1">
    <source>
        <dbReference type="EMBL" id="QBH15488.1"/>
    </source>
</evidence>
<dbReference type="OrthoDB" id="6058394at2"/>
<dbReference type="Pfam" id="PF22491">
    <property type="entry name" value="DUF6988"/>
    <property type="match status" value="1"/>
</dbReference>
<name>A0A328FFK4_9BACT</name>
<dbReference type="EMBL" id="CP036313">
    <property type="protein sequence ID" value="QBH15488.1"/>
    <property type="molecule type" value="Genomic_DNA"/>
</dbReference>
<keyword evidence="4" id="KW-1185">Reference proteome</keyword>
<accession>A0A328FFK4</accession>